<gene>
    <name evidence="2" type="ORF">MetMK1DRAFT_00002960</name>
</gene>
<proteinExistence type="predicted"/>
<dbReference type="AlphaFoldDB" id="H2C4C9"/>
<reference evidence="2 3" key="1">
    <citation type="submission" date="2012-01" db="EMBL/GenBank/DDBJ databases">
        <title>Improved High-Quality Draft sequence of Metallosphaera yellowstonensis MK1.</title>
        <authorList>
            <consortium name="US DOE Joint Genome Institute"/>
            <person name="Lucas S."/>
            <person name="Han J."/>
            <person name="Cheng J.-F."/>
            <person name="Goodwin L."/>
            <person name="Pitluck S."/>
            <person name="Peters L."/>
            <person name="Teshima H."/>
            <person name="Detter J.C."/>
            <person name="Han C."/>
            <person name="Tapia R."/>
            <person name="Land M."/>
            <person name="Hauser L."/>
            <person name="Kyrpides N."/>
            <person name="Kozubal M."/>
            <person name="Macur R.E."/>
            <person name="Jay Z."/>
            <person name="Inskeep W."/>
            <person name="Woyke T."/>
        </authorList>
    </citation>
    <scope>NUCLEOTIDE SEQUENCE [LARGE SCALE GENOMIC DNA]</scope>
    <source>
        <strain evidence="2 3">MK1</strain>
    </source>
</reference>
<dbReference type="Pfam" id="PF06157">
    <property type="entry name" value="DUF973"/>
    <property type="match status" value="1"/>
</dbReference>
<dbReference type="RefSeq" id="WP_009069925.1">
    <property type="nucleotide sequence ID" value="NZ_JH597761.1"/>
</dbReference>
<keyword evidence="1" id="KW-0812">Transmembrane</keyword>
<accession>H2C4C9</accession>
<sequence length="264" mass="27681">MASPQELDGVSRLRGGIVFLFVAALFVFLGIVLIGLSPIGVVFVVLAFIFAVIALIRMYGAFSALSPYVPNMNLGKIGIILSVIPFVSLVGTILVGIAIYFIGDRYQEGTVKVGGILAAIPVISFIGYIISYIGLGSVLTKIQSGQYVPPTTGLGQTTQSWGGSQPAQGQTGSPQVYQVGGGSLRGNVAQFQLYSNGQLTITRVSLEGVDVAPTSVQPSYLFPGNNMITVTFSSLPSTVVSGNQYRLRIELSDGSVVYATVTAS</sequence>
<dbReference type="InterPro" id="IPR009321">
    <property type="entry name" value="DUF973"/>
</dbReference>
<feature type="transmembrane region" description="Helical" evidence="1">
    <location>
        <begin position="12"/>
        <end position="36"/>
    </location>
</feature>
<evidence type="ECO:0000313" key="3">
    <source>
        <dbReference type="Proteomes" id="UP000003980"/>
    </source>
</evidence>
<evidence type="ECO:0008006" key="4">
    <source>
        <dbReference type="Google" id="ProtNLM"/>
    </source>
</evidence>
<dbReference type="Proteomes" id="UP000003980">
    <property type="component" value="Unassembled WGS sequence"/>
</dbReference>
<dbReference type="eggNOG" id="arCOG03768">
    <property type="taxonomic scope" value="Archaea"/>
</dbReference>
<evidence type="ECO:0000256" key="1">
    <source>
        <dbReference type="SAM" id="Phobius"/>
    </source>
</evidence>
<dbReference type="OrthoDB" id="34747at2157"/>
<keyword evidence="3" id="KW-1185">Reference proteome</keyword>
<dbReference type="HOGENOM" id="CLU_075237_0_0_2"/>
<keyword evidence="1" id="KW-0472">Membrane</keyword>
<name>H2C4C9_9CREN</name>
<feature type="transmembrane region" description="Helical" evidence="1">
    <location>
        <begin position="77"/>
        <end position="102"/>
    </location>
</feature>
<evidence type="ECO:0000313" key="2">
    <source>
        <dbReference type="EMBL" id="EHP69794.1"/>
    </source>
</evidence>
<protein>
    <recommendedName>
        <fullName evidence="4">DUF973 family protein</fullName>
    </recommendedName>
</protein>
<feature type="transmembrane region" description="Helical" evidence="1">
    <location>
        <begin position="114"/>
        <end position="135"/>
    </location>
</feature>
<organism evidence="2 3">
    <name type="scientific">Metallosphaera yellowstonensis MK1</name>
    <dbReference type="NCBI Taxonomy" id="671065"/>
    <lineage>
        <taxon>Archaea</taxon>
        <taxon>Thermoproteota</taxon>
        <taxon>Thermoprotei</taxon>
        <taxon>Sulfolobales</taxon>
        <taxon>Sulfolobaceae</taxon>
        <taxon>Metallosphaera</taxon>
    </lineage>
</organism>
<keyword evidence="1" id="KW-1133">Transmembrane helix</keyword>
<dbReference type="EMBL" id="JH597761">
    <property type="protein sequence ID" value="EHP69794.1"/>
    <property type="molecule type" value="Genomic_DNA"/>
</dbReference>
<feature type="transmembrane region" description="Helical" evidence="1">
    <location>
        <begin position="42"/>
        <end position="65"/>
    </location>
</feature>